<protein>
    <submittedName>
        <fullName evidence="9">ABC transporter ATP-binding protein</fullName>
    </submittedName>
</protein>
<evidence type="ECO:0000259" key="8">
    <source>
        <dbReference type="PROSITE" id="PS50893"/>
    </source>
</evidence>
<evidence type="ECO:0000256" key="6">
    <source>
        <dbReference type="ARBA" id="ARBA00022840"/>
    </source>
</evidence>
<proteinExistence type="inferred from homology"/>
<keyword evidence="3" id="KW-0813">Transport</keyword>
<sequence>MTHLLEVANLKIWDSGTGKVIVPGSSFHVKQGSCLAIVGESGSGKSVTCRAIMRLNKTRLRQSGDIVFKGENLADLPESEMRKKRGKQLCMILQNGMRAFDPSCVVGVHLKETLHQHFGWSKDEAVTHMKLAMASVMLKNPLEVMNKYPHQLSGGMLQRVMIALAMVLEPDILIADEPTTALDTISQYEVVEQFLQLRERMGCSMIFISHDLGVVKKIADEVLVMKDGVIVEKGTTRAIFTEAEHEYTRYLVSTKQALNHHFRRLMGGVGLAER</sequence>
<dbReference type="PANTHER" id="PTHR43297:SF2">
    <property type="entry name" value="DIPEPTIDE TRANSPORT ATP-BINDING PROTEIN DPPD"/>
    <property type="match status" value="1"/>
</dbReference>
<evidence type="ECO:0000256" key="7">
    <source>
        <dbReference type="ARBA" id="ARBA00023136"/>
    </source>
</evidence>
<comment type="similarity">
    <text evidence="2">Belongs to the ABC transporter superfamily.</text>
</comment>
<dbReference type="InterPro" id="IPR050388">
    <property type="entry name" value="ABC_Ni/Peptide_Import"/>
</dbReference>
<dbReference type="GO" id="GO:0005886">
    <property type="term" value="C:plasma membrane"/>
    <property type="evidence" value="ECO:0007669"/>
    <property type="project" value="UniProtKB-SubCell"/>
</dbReference>
<dbReference type="InterPro" id="IPR017871">
    <property type="entry name" value="ABC_transporter-like_CS"/>
</dbReference>
<keyword evidence="5" id="KW-0547">Nucleotide-binding</keyword>
<evidence type="ECO:0000256" key="3">
    <source>
        <dbReference type="ARBA" id="ARBA00022448"/>
    </source>
</evidence>
<dbReference type="EMBL" id="CP003235">
    <property type="protein sequence ID" value="AFC29074.1"/>
    <property type="molecule type" value="Genomic_DNA"/>
</dbReference>
<dbReference type="InterPro" id="IPR027417">
    <property type="entry name" value="P-loop_NTPase"/>
</dbReference>
<dbReference type="NCBIfam" id="NF047576">
    <property type="entry name" value="opine_ATP_CntF"/>
    <property type="match status" value="1"/>
</dbReference>
<reference evidence="9 10" key="1">
    <citation type="journal article" date="2012" name="J. Bacteriol.">
        <title>Complete Genome Sequence of Paenibacillus mucilaginosus 3016, a Bacterium Functional as Microbial Fertilizer.</title>
        <authorList>
            <person name="Ma M."/>
            <person name="Wang Z."/>
            <person name="Li L."/>
            <person name="Jiang X."/>
            <person name="Guan D."/>
            <person name="Cao F."/>
            <person name="Chen H."/>
            <person name="Wang X."/>
            <person name="Shen D."/>
            <person name="Du B."/>
            <person name="Li J."/>
        </authorList>
    </citation>
    <scope>NUCLEOTIDE SEQUENCE [LARGE SCALE GENOMIC DNA]</scope>
    <source>
        <strain evidence="9 10">3016</strain>
    </source>
</reference>
<dbReference type="Proteomes" id="UP000007523">
    <property type="component" value="Chromosome"/>
</dbReference>
<dbReference type="InterPro" id="IPR003439">
    <property type="entry name" value="ABC_transporter-like_ATP-bd"/>
</dbReference>
<dbReference type="Gene3D" id="3.40.50.300">
    <property type="entry name" value="P-loop containing nucleotide triphosphate hydrolases"/>
    <property type="match status" value="1"/>
</dbReference>
<dbReference type="HOGENOM" id="CLU_000604_1_23_9"/>
<dbReference type="STRING" id="1116391.PM3016_2184"/>
<dbReference type="InterPro" id="IPR003593">
    <property type="entry name" value="AAA+_ATPase"/>
</dbReference>
<dbReference type="RefSeq" id="WP_014369483.1">
    <property type="nucleotide sequence ID" value="NC_016935.1"/>
</dbReference>
<evidence type="ECO:0000256" key="4">
    <source>
        <dbReference type="ARBA" id="ARBA00022475"/>
    </source>
</evidence>
<comment type="subcellular location">
    <subcellularLocation>
        <location evidence="1">Cell membrane</location>
        <topology evidence="1">Peripheral membrane protein</topology>
    </subcellularLocation>
</comment>
<keyword evidence="4" id="KW-1003">Cell membrane</keyword>
<evidence type="ECO:0000256" key="2">
    <source>
        <dbReference type="ARBA" id="ARBA00005417"/>
    </source>
</evidence>
<keyword evidence="10" id="KW-1185">Reference proteome</keyword>
<dbReference type="NCBIfam" id="NF047578">
    <property type="entry name" value="opine_ATP_CntD"/>
    <property type="match status" value="1"/>
</dbReference>
<keyword evidence="6 9" id="KW-0067">ATP-binding</keyword>
<keyword evidence="7" id="KW-0472">Membrane</keyword>
<dbReference type="SUPFAM" id="SSF52540">
    <property type="entry name" value="P-loop containing nucleoside triphosphate hydrolases"/>
    <property type="match status" value="1"/>
</dbReference>
<dbReference type="PROSITE" id="PS50893">
    <property type="entry name" value="ABC_TRANSPORTER_2"/>
    <property type="match status" value="1"/>
</dbReference>
<dbReference type="PANTHER" id="PTHR43297">
    <property type="entry name" value="OLIGOPEPTIDE TRANSPORT ATP-BINDING PROTEIN APPD"/>
    <property type="match status" value="1"/>
</dbReference>
<dbReference type="PROSITE" id="PS00211">
    <property type="entry name" value="ABC_TRANSPORTER_1"/>
    <property type="match status" value="1"/>
</dbReference>
<gene>
    <name evidence="9" type="ORF">PM3016_2184</name>
</gene>
<dbReference type="GO" id="GO:0016887">
    <property type="term" value="F:ATP hydrolysis activity"/>
    <property type="evidence" value="ECO:0007669"/>
    <property type="project" value="InterPro"/>
</dbReference>
<evidence type="ECO:0000313" key="10">
    <source>
        <dbReference type="Proteomes" id="UP000007523"/>
    </source>
</evidence>
<evidence type="ECO:0000313" key="9">
    <source>
        <dbReference type="EMBL" id="AFC29074.1"/>
    </source>
</evidence>
<organism evidence="9 10">
    <name type="scientific">Paenibacillus mucilaginosus 3016</name>
    <dbReference type="NCBI Taxonomy" id="1116391"/>
    <lineage>
        <taxon>Bacteria</taxon>
        <taxon>Bacillati</taxon>
        <taxon>Bacillota</taxon>
        <taxon>Bacilli</taxon>
        <taxon>Bacillales</taxon>
        <taxon>Paenibacillaceae</taxon>
        <taxon>Paenibacillus</taxon>
    </lineage>
</organism>
<evidence type="ECO:0000256" key="1">
    <source>
        <dbReference type="ARBA" id="ARBA00004202"/>
    </source>
</evidence>
<evidence type="ECO:0000256" key="5">
    <source>
        <dbReference type="ARBA" id="ARBA00022741"/>
    </source>
</evidence>
<dbReference type="KEGG" id="pmq:PM3016_2184"/>
<dbReference type="Pfam" id="PF00005">
    <property type="entry name" value="ABC_tran"/>
    <property type="match status" value="1"/>
</dbReference>
<name>H6NF67_9BACL</name>
<dbReference type="CDD" id="cd03257">
    <property type="entry name" value="ABC_NikE_OppD_transporters"/>
    <property type="match status" value="1"/>
</dbReference>
<dbReference type="AlphaFoldDB" id="H6NF67"/>
<feature type="domain" description="ABC transporter" evidence="8">
    <location>
        <begin position="5"/>
        <end position="252"/>
    </location>
</feature>
<dbReference type="GO" id="GO:0005524">
    <property type="term" value="F:ATP binding"/>
    <property type="evidence" value="ECO:0007669"/>
    <property type="project" value="UniProtKB-KW"/>
</dbReference>
<dbReference type="SMART" id="SM00382">
    <property type="entry name" value="AAA"/>
    <property type="match status" value="1"/>
</dbReference>
<accession>H6NF67</accession>